<dbReference type="SUPFAM" id="SSF159245">
    <property type="entry name" value="AttH-like"/>
    <property type="match status" value="1"/>
</dbReference>
<reference evidence="2 3" key="2">
    <citation type="submission" date="2023-10" db="EMBL/GenBank/DDBJ databases">
        <authorList>
            <person name="Han X.F."/>
        </authorList>
    </citation>
    <scope>NUCLEOTIDE SEQUENCE [LARGE SCALE GENOMIC DNA]</scope>
    <source>
        <strain evidence="2 3">KCTC 39840</strain>
    </source>
</reference>
<evidence type="ECO:0000313" key="2">
    <source>
        <dbReference type="EMBL" id="MDW5596521.1"/>
    </source>
</evidence>
<gene>
    <name evidence="2" type="ORF">R7226_19395</name>
</gene>
<organism evidence="2 3">
    <name type="scientific">Conexibacter stalactiti</name>
    <dbReference type="NCBI Taxonomy" id="1940611"/>
    <lineage>
        <taxon>Bacteria</taxon>
        <taxon>Bacillati</taxon>
        <taxon>Actinomycetota</taxon>
        <taxon>Thermoleophilia</taxon>
        <taxon>Solirubrobacterales</taxon>
        <taxon>Conexibacteraceae</taxon>
        <taxon>Conexibacter</taxon>
    </lineage>
</organism>
<comment type="caution">
    <text evidence="2">The sequence shown here is derived from an EMBL/GenBank/DDBJ whole genome shotgun (WGS) entry which is preliminary data.</text>
</comment>
<evidence type="ECO:0000256" key="1">
    <source>
        <dbReference type="SAM" id="MobiDB-lite"/>
    </source>
</evidence>
<keyword evidence="3" id="KW-1185">Reference proteome</keyword>
<proteinExistence type="predicted"/>
<accession>A0ABU4HT84</accession>
<reference evidence="3" key="1">
    <citation type="submission" date="2023-07" db="EMBL/GenBank/DDBJ databases">
        <title>Conexibacter stalactiti sp. nov., isolated from stalactites in a lava cave and emended description of the genus Conexibacter.</title>
        <authorList>
            <person name="Lee S.D."/>
        </authorList>
    </citation>
    <scope>NUCLEOTIDE SEQUENCE [LARGE SCALE GENOMIC DNA]</scope>
    <source>
        <strain evidence="3">KCTC 39840</strain>
    </source>
</reference>
<dbReference type="Proteomes" id="UP001284601">
    <property type="component" value="Unassembled WGS sequence"/>
</dbReference>
<name>A0ABU4HT84_9ACTN</name>
<evidence type="ECO:0000313" key="3">
    <source>
        <dbReference type="Proteomes" id="UP001284601"/>
    </source>
</evidence>
<dbReference type="RefSeq" id="WP_318598926.1">
    <property type="nucleotide sequence ID" value="NZ_JAWSTH010000058.1"/>
</dbReference>
<evidence type="ECO:0008006" key="4">
    <source>
        <dbReference type="Google" id="ProtNLM"/>
    </source>
</evidence>
<protein>
    <recommendedName>
        <fullName evidence="4">AttH domain-containing protein</fullName>
    </recommendedName>
</protein>
<feature type="region of interest" description="Disordered" evidence="1">
    <location>
        <begin position="62"/>
        <end position="100"/>
    </location>
</feature>
<dbReference type="EMBL" id="JAWSTH010000058">
    <property type="protein sequence ID" value="MDW5596521.1"/>
    <property type="molecule type" value="Genomic_DNA"/>
</dbReference>
<sequence length="346" mass="37505">MEAADARYPSVDPAKGHYESFYLKAGDAASRTAVWLRYTVHKRPGQAPVGSLWATLFDDEGPHAAKVTEPPERLASGDGAGGRGGAPSATEGGAGRGSAPTWLHIGDARIGADGAHGEVPDLASWELRFDGGETAFPYLPRGWMYTAPLPRTKALSLLPAVHVHGTVTVRGRTVTLDGWPGMVGHNWGAEHAERWIWLHGTAFEQRPDAWLDVILGRIKVGGWTTPWIANGCLSLDGVRHRLGGIGRARRTRVEERPHRAELWLPGDDLTVRVEVSAPPRDVVGWLYSDPAGPQHHTAHCAIADLRVRVSRRDQPPLELTVAGGGTYELGMREHDHGVPIEPFSDP</sequence>